<organism evidence="1 2">
    <name type="scientific">Botryotinia fuckeliana (strain T4)</name>
    <name type="common">Noble rot fungus</name>
    <name type="synonym">Botrytis cinerea</name>
    <dbReference type="NCBI Taxonomy" id="999810"/>
    <lineage>
        <taxon>Eukaryota</taxon>
        <taxon>Fungi</taxon>
        <taxon>Dikarya</taxon>
        <taxon>Ascomycota</taxon>
        <taxon>Pezizomycotina</taxon>
        <taxon>Leotiomycetes</taxon>
        <taxon>Helotiales</taxon>
        <taxon>Sclerotiniaceae</taxon>
        <taxon>Botrytis</taxon>
    </lineage>
</organism>
<name>G2YHC9_BOTF4</name>
<evidence type="ECO:0000313" key="2">
    <source>
        <dbReference type="Proteomes" id="UP000008177"/>
    </source>
</evidence>
<reference evidence="2" key="1">
    <citation type="journal article" date="2011" name="PLoS Genet.">
        <title>Genomic analysis of the necrotrophic fungal pathogens Sclerotinia sclerotiorum and Botrytis cinerea.</title>
        <authorList>
            <person name="Amselem J."/>
            <person name="Cuomo C.A."/>
            <person name="van Kan J.A."/>
            <person name="Viaud M."/>
            <person name="Benito E.P."/>
            <person name="Couloux A."/>
            <person name="Coutinho P.M."/>
            <person name="de Vries R.P."/>
            <person name="Dyer P.S."/>
            <person name="Fillinger S."/>
            <person name="Fournier E."/>
            <person name="Gout L."/>
            <person name="Hahn M."/>
            <person name="Kohn L."/>
            <person name="Lapalu N."/>
            <person name="Plummer K.M."/>
            <person name="Pradier J.M."/>
            <person name="Quevillon E."/>
            <person name="Sharon A."/>
            <person name="Simon A."/>
            <person name="ten Have A."/>
            <person name="Tudzynski B."/>
            <person name="Tudzynski P."/>
            <person name="Wincker P."/>
            <person name="Andrew M."/>
            <person name="Anthouard V."/>
            <person name="Beever R.E."/>
            <person name="Beffa R."/>
            <person name="Benoit I."/>
            <person name="Bouzid O."/>
            <person name="Brault B."/>
            <person name="Chen Z."/>
            <person name="Choquer M."/>
            <person name="Collemare J."/>
            <person name="Cotton P."/>
            <person name="Danchin E.G."/>
            <person name="Da Silva C."/>
            <person name="Gautier A."/>
            <person name="Giraud C."/>
            <person name="Giraud T."/>
            <person name="Gonzalez C."/>
            <person name="Grossetete S."/>
            <person name="Guldener U."/>
            <person name="Henrissat B."/>
            <person name="Howlett B.J."/>
            <person name="Kodira C."/>
            <person name="Kretschmer M."/>
            <person name="Lappartient A."/>
            <person name="Leroch M."/>
            <person name="Levis C."/>
            <person name="Mauceli E."/>
            <person name="Neuveglise C."/>
            <person name="Oeser B."/>
            <person name="Pearson M."/>
            <person name="Poulain J."/>
            <person name="Poussereau N."/>
            <person name="Quesneville H."/>
            <person name="Rascle C."/>
            <person name="Schumacher J."/>
            <person name="Segurens B."/>
            <person name="Sexton A."/>
            <person name="Silva E."/>
            <person name="Sirven C."/>
            <person name="Soanes D.M."/>
            <person name="Talbot N.J."/>
            <person name="Templeton M."/>
            <person name="Yandava C."/>
            <person name="Yarden O."/>
            <person name="Zeng Q."/>
            <person name="Rollins J.A."/>
            <person name="Lebrun M.H."/>
            <person name="Dickman M."/>
        </authorList>
    </citation>
    <scope>NUCLEOTIDE SEQUENCE [LARGE SCALE GENOMIC DNA]</scope>
    <source>
        <strain evidence="2">T4</strain>
    </source>
</reference>
<dbReference type="AlphaFoldDB" id="G2YHC9"/>
<protein>
    <submittedName>
        <fullName evidence="1">Uncharacterized protein</fullName>
    </submittedName>
</protein>
<dbReference type="InParanoid" id="G2YHC9"/>
<dbReference type="HOGENOM" id="CLU_1570392_0_0_1"/>
<dbReference type="Proteomes" id="UP000008177">
    <property type="component" value="Unplaced contigs"/>
</dbReference>
<sequence>MPARCHLGNEPFGDGPQISWQEWLATKSGATEYQNTGIGRINSEETYDVQPCALVRQMNIPPFDRTCAVIRSIAIILMTRMLKAEAQKRKRKVRPSQQRISGCNDAILSDLSKNAQMTIGGLLDLRSIAIQPHNDTLERPQIPSRTINLGFSRWVEIFDHSKFATHNLSL</sequence>
<proteinExistence type="predicted"/>
<accession>G2YHC9</accession>
<evidence type="ECO:0000313" key="1">
    <source>
        <dbReference type="EMBL" id="CCD34946.1"/>
    </source>
</evidence>
<dbReference type="EMBL" id="FQ790335">
    <property type="protein sequence ID" value="CCD34946.1"/>
    <property type="molecule type" value="Genomic_DNA"/>
</dbReference>
<gene>
    <name evidence="1" type="ORF">BofuT4_P021820.1</name>
</gene>